<sequence length="37" mass="4331">MIVKIPKAERYECYGIILDHFHRCNECEAESSVEDCV</sequence>
<comment type="caution">
    <text evidence="1">The sequence shown here is derived from an EMBL/GenBank/DDBJ whole genome shotgun (WGS) entry which is preliminary data.</text>
</comment>
<evidence type="ECO:0000313" key="1">
    <source>
        <dbReference type="EMBL" id="KKM27323.1"/>
    </source>
</evidence>
<accession>A0A0F9KZA2</accession>
<dbReference type="AlphaFoldDB" id="A0A0F9KZA2"/>
<proteinExistence type="predicted"/>
<dbReference type="EMBL" id="LAZR01012343">
    <property type="protein sequence ID" value="KKM27323.1"/>
    <property type="molecule type" value="Genomic_DNA"/>
</dbReference>
<protein>
    <submittedName>
        <fullName evidence="1">Uncharacterized protein</fullName>
    </submittedName>
</protein>
<reference evidence="1" key="1">
    <citation type="journal article" date="2015" name="Nature">
        <title>Complex archaea that bridge the gap between prokaryotes and eukaryotes.</title>
        <authorList>
            <person name="Spang A."/>
            <person name="Saw J.H."/>
            <person name="Jorgensen S.L."/>
            <person name="Zaremba-Niedzwiedzka K."/>
            <person name="Martijn J."/>
            <person name="Lind A.E."/>
            <person name="van Eijk R."/>
            <person name="Schleper C."/>
            <person name="Guy L."/>
            <person name="Ettema T.J."/>
        </authorList>
    </citation>
    <scope>NUCLEOTIDE SEQUENCE</scope>
</reference>
<gene>
    <name evidence="1" type="ORF">LCGC14_1575820</name>
</gene>
<feature type="non-terminal residue" evidence="1">
    <location>
        <position position="37"/>
    </location>
</feature>
<name>A0A0F9KZA2_9ZZZZ</name>
<organism evidence="1">
    <name type="scientific">marine sediment metagenome</name>
    <dbReference type="NCBI Taxonomy" id="412755"/>
    <lineage>
        <taxon>unclassified sequences</taxon>
        <taxon>metagenomes</taxon>
        <taxon>ecological metagenomes</taxon>
    </lineage>
</organism>